<sequence>MKSGCAGYLTEPLAFGKPYLGSLSDVFALFSALLERYFSLVQKNEEGLLSDEGLSVALDADVKHLASGFAGLDTSSFALIGAWNGRSLAFALLRDEPEAVFFSADQADPLSVVSAVIGALIDDAFMAFQAFRYGHDTAEQMNAELNRLVLGLSCELVGLDVPQDLIGS</sequence>
<protein>
    <submittedName>
        <fullName evidence="1">Uncharacterized protein</fullName>
    </submittedName>
</protein>
<name>A0A252BFD5_9PROT</name>
<accession>A0A252BFD5</accession>
<dbReference type="Proteomes" id="UP000194999">
    <property type="component" value="Unassembled WGS sequence"/>
</dbReference>
<dbReference type="EMBL" id="JOOY01000014">
    <property type="protein sequence ID" value="OUJ03117.1"/>
    <property type="molecule type" value="Genomic_DNA"/>
</dbReference>
<proteinExistence type="predicted"/>
<organism evidence="1 2">
    <name type="scientific">Acetobacter orientalis</name>
    <dbReference type="NCBI Taxonomy" id="146474"/>
    <lineage>
        <taxon>Bacteria</taxon>
        <taxon>Pseudomonadati</taxon>
        <taxon>Pseudomonadota</taxon>
        <taxon>Alphaproteobacteria</taxon>
        <taxon>Acetobacterales</taxon>
        <taxon>Acetobacteraceae</taxon>
        <taxon>Acetobacter</taxon>
    </lineage>
</organism>
<evidence type="ECO:0000313" key="2">
    <source>
        <dbReference type="Proteomes" id="UP000194999"/>
    </source>
</evidence>
<comment type="caution">
    <text evidence="1">The sequence shown here is derived from an EMBL/GenBank/DDBJ whole genome shotgun (WGS) entry which is preliminary data.</text>
</comment>
<gene>
    <name evidence="1" type="ORF">HK15_01455</name>
</gene>
<reference evidence="1 2" key="1">
    <citation type="submission" date="2014-06" db="EMBL/GenBank/DDBJ databases">
        <authorList>
            <person name="Ju J."/>
            <person name="Zhang J."/>
        </authorList>
    </citation>
    <scope>NUCLEOTIDE SEQUENCE [LARGE SCALE GENOMIC DNA]</scope>
    <source>
        <strain evidence="1">DmW_048</strain>
    </source>
</reference>
<evidence type="ECO:0000313" key="1">
    <source>
        <dbReference type="EMBL" id="OUJ03117.1"/>
    </source>
</evidence>
<dbReference type="AlphaFoldDB" id="A0A252BFD5"/>
<dbReference type="RefSeq" id="WP_094754932.1">
    <property type="nucleotide sequence ID" value="NZ_JOOY01000014.1"/>
</dbReference>